<evidence type="ECO:0000256" key="1">
    <source>
        <dbReference type="SAM" id="MobiDB-lite"/>
    </source>
</evidence>
<feature type="region of interest" description="Disordered" evidence="1">
    <location>
        <begin position="186"/>
        <end position="216"/>
    </location>
</feature>
<reference evidence="2 3" key="1">
    <citation type="submission" date="2007-07" db="EMBL/GenBank/DDBJ databases">
        <title>Complete sequence of chromosome of Xanthobacter autotrophicus Py2.</title>
        <authorList>
            <consortium name="US DOE Joint Genome Institute"/>
            <person name="Copeland A."/>
            <person name="Lucas S."/>
            <person name="Lapidus A."/>
            <person name="Barry K."/>
            <person name="Glavina del Rio T."/>
            <person name="Hammon N."/>
            <person name="Israni S."/>
            <person name="Dalin E."/>
            <person name="Tice H."/>
            <person name="Pitluck S."/>
            <person name="Sims D."/>
            <person name="Brettin T."/>
            <person name="Bruce D."/>
            <person name="Detter J.C."/>
            <person name="Han C."/>
            <person name="Tapia R."/>
            <person name="Brainard J."/>
            <person name="Schmutz J."/>
            <person name="Larimer F."/>
            <person name="Land M."/>
            <person name="Hauser L."/>
            <person name="Kyrpides N."/>
            <person name="Kim E."/>
            <person name="Ensigns S.A."/>
            <person name="Richardson P."/>
        </authorList>
    </citation>
    <scope>NUCLEOTIDE SEQUENCE [LARGE SCALE GENOMIC DNA]</scope>
    <source>
        <strain evidence="3">ATCC BAA-1158 / Py2</strain>
    </source>
</reference>
<evidence type="ECO:0000313" key="2">
    <source>
        <dbReference type="EMBL" id="ABS67794.1"/>
    </source>
</evidence>
<dbReference type="STRING" id="78245.Xaut_2552"/>
<dbReference type="Proteomes" id="UP000002417">
    <property type="component" value="Chromosome"/>
</dbReference>
<organism evidence="2 3">
    <name type="scientific">Xanthobacter autotrophicus (strain ATCC BAA-1158 / Py2)</name>
    <dbReference type="NCBI Taxonomy" id="78245"/>
    <lineage>
        <taxon>Bacteria</taxon>
        <taxon>Pseudomonadati</taxon>
        <taxon>Pseudomonadota</taxon>
        <taxon>Alphaproteobacteria</taxon>
        <taxon>Hyphomicrobiales</taxon>
        <taxon>Xanthobacteraceae</taxon>
        <taxon>Xanthobacter</taxon>
    </lineage>
</organism>
<evidence type="ECO:0008006" key="4">
    <source>
        <dbReference type="Google" id="ProtNLM"/>
    </source>
</evidence>
<accession>A7IIF1</accession>
<evidence type="ECO:0000313" key="3">
    <source>
        <dbReference type="Proteomes" id="UP000002417"/>
    </source>
</evidence>
<dbReference type="EMBL" id="CP000781">
    <property type="protein sequence ID" value="ABS67794.1"/>
    <property type="molecule type" value="Genomic_DNA"/>
</dbReference>
<dbReference type="eggNOG" id="ENOG50330NT">
    <property type="taxonomic scope" value="Bacteria"/>
</dbReference>
<keyword evidence="3" id="KW-1185">Reference proteome</keyword>
<protein>
    <recommendedName>
        <fullName evidence="4">Lipoprotein</fullName>
    </recommendedName>
</protein>
<dbReference type="OrthoDB" id="8452331at2"/>
<name>A7IIF1_XANP2</name>
<proteinExistence type="predicted"/>
<dbReference type="HOGENOM" id="CLU_104664_0_0_5"/>
<feature type="compositionally biased region" description="Low complexity" evidence="1">
    <location>
        <begin position="186"/>
        <end position="206"/>
    </location>
</feature>
<dbReference type="AlphaFoldDB" id="A7IIF1"/>
<dbReference type="KEGG" id="xau:Xaut_2552"/>
<sequence>MRGYEAEAVPEVRAHRPFVFSASRSRTLARVAGLSLCIALGACQTDGSGMASSGNRALAFDTIDGPPPATFDKLVGQLSSEAQDRKVAVVSRSTSAAYRVKGYLALHVDKGKATVSYAWDVYDQNQTRVARVAGEEPAGRVKGGLANGWAACDDAVLSRVANRSMASLAETLGVGGAPQAVSQPATAVAASAPAEAPAAESPAAEPAPRDPTGVPVAALSAPSAALAYAGN</sequence>
<dbReference type="PhylomeDB" id="A7IIF1"/>
<gene>
    <name evidence="2" type="ordered locus">Xaut_2552</name>
</gene>